<dbReference type="SUPFAM" id="SSF54001">
    <property type="entry name" value="Cysteine proteinases"/>
    <property type="match status" value="1"/>
</dbReference>
<comment type="similarity">
    <text evidence="1">Belongs to the peptidase C48 family.</text>
</comment>
<organism evidence="6 7">
    <name type="scientific">Rosa chinensis</name>
    <name type="common">China rose</name>
    <dbReference type="NCBI Taxonomy" id="74649"/>
    <lineage>
        <taxon>Eukaryota</taxon>
        <taxon>Viridiplantae</taxon>
        <taxon>Streptophyta</taxon>
        <taxon>Embryophyta</taxon>
        <taxon>Tracheophyta</taxon>
        <taxon>Spermatophyta</taxon>
        <taxon>Magnoliopsida</taxon>
        <taxon>eudicotyledons</taxon>
        <taxon>Gunneridae</taxon>
        <taxon>Pentapetalae</taxon>
        <taxon>rosids</taxon>
        <taxon>fabids</taxon>
        <taxon>Rosales</taxon>
        <taxon>Rosaceae</taxon>
        <taxon>Rosoideae</taxon>
        <taxon>Rosoideae incertae sedis</taxon>
        <taxon>Rosa</taxon>
    </lineage>
</organism>
<accession>A0A2P6QRT2</accession>
<keyword evidence="7" id="KW-1185">Reference proteome</keyword>
<dbReference type="PROSITE" id="PS50600">
    <property type="entry name" value="ULP_PROTEASE"/>
    <property type="match status" value="1"/>
</dbReference>
<dbReference type="InterPro" id="IPR038765">
    <property type="entry name" value="Papain-like_cys_pep_sf"/>
</dbReference>
<evidence type="ECO:0000256" key="1">
    <source>
        <dbReference type="ARBA" id="ARBA00005234"/>
    </source>
</evidence>
<dbReference type="OrthoDB" id="10416327at2759"/>
<feature type="domain" description="Ubiquitin-like protease family profile" evidence="5">
    <location>
        <begin position="257"/>
        <end position="437"/>
    </location>
</feature>
<evidence type="ECO:0000256" key="4">
    <source>
        <dbReference type="SAM" id="MobiDB-lite"/>
    </source>
</evidence>
<dbReference type="Proteomes" id="UP000238479">
    <property type="component" value="Chromosome 4"/>
</dbReference>
<dbReference type="GO" id="GO:0006508">
    <property type="term" value="P:proteolysis"/>
    <property type="evidence" value="ECO:0007669"/>
    <property type="project" value="UniProtKB-KW"/>
</dbReference>
<name>A0A2P6QRT2_ROSCH</name>
<proteinExistence type="inferred from homology"/>
<dbReference type="Pfam" id="PF02902">
    <property type="entry name" value="Peptidase_C48"/>
    <property type="match status" value="1"/>
</dbReference>
<dbReference type="AlphaFoldDB" id="A0A2P6QRT2"/>
<evidence type="ECO:0000256" key="3">
    <source>
        <dbReference type="ARBA" id="ARBA00022801"/>
    </source>
</evidence>
<dbReference type="Gene3D" id="3.40.395.10">
    <property type="entry name" value="Adenoviral Proteinase, Chain A"/>
    <property type="match status" value="1"/>
</dbReference>
<comment type="caution">
    <text evidence="6">The sequence shown here is derived from an EMBL/GenBank/DDBJ whole genome shotgun (WGS) entry which is preliminary data.</text>
</comment>
<keyword evidence="2 6" id="KW-0645">Protease</keyword>
<sequence>MKEAVMASNKASSDDNSGRMKRRKLREMFPANKGETNESIHVSTGFHISVFEGMSLLKSEVAAIKSDVGRLRSTLGCLEPNIETLRQKLIEVQDLACELKVGGIEGIVGEVIHVVTTMWPNTMHKVAENVIQTMGENGEHNLVADICKESRKRKFCLGHPIWNFSLSPPLSLDSRAKHRICEEIPANEVDHMEDKRVTGKGKEKNGTVEEAKHRKRNKKFPLLGKISRKDSKVLKFLFRMPRRGHKSRDEVARSGQFGVSHEDIQCLWPTVPISSKVINIWTAYMSQTKSNSWFLPTFFAEQAGSNEDPSNVPVSIASTIVACGLQRFHRRLKHCVEIFIPLYDEIADHWFLLVMKLKEKIAELSDSVPEFTSLNRRLEIARATMLLLQTVFGSAMTKSSDVYYNFPSFRLSFAEGNQTTDNKYDSGIYIMMQMKCYSDKWFEGYNSEEMRSALALEIVNNSSNELLKSVMRVAMKGEGCREGISNVAEATKSNAEATQSNVVVATNCDTTTDIIHEKVPNGQKCRSHRRRKSRV</sequence>
<gene>
    <name evidence="6" type="ORF">RchiOBHm_Chr4g0396211</name>
</gene>
<reference evidence="6 7" key="1">
    <citation type="journal article" date="2018" name="Nat. Genet.">
        <title>The Rosa genome provides new insights in the design of modern roses.</title>
        <authorList>
            <person name="Bendahmane M."/>
        </authorList>
    </citation>
    <scope>NUCLEOTIDE SEQUENCE [LARGE SCALE GENOMIC DNA]</scope>
    <source>
        <strain evidence="7">cv. Old Blush</strain>
    </source>
</reference>
<dbReference type="Gramene" id="PRQ36858">
    <property type="protein sequence ID" value="PRQ36858"/>
    <property type="gene ID" value="RchiOBHm_Chr4g0396211"/>
</dbReference>
<dbReference type="GO" id="GO:0008234">
    <property type="term" value="F:cysteine-type peptidase activity"/>
    <property type="evidence" value="ECO:0007669"/>
    <property type="project" value="InterPro"/>
</dbReference>
<evidence type="ECO:0000259" key="5">
    <source>
        <dbReference type="PROSITE" id="PS50600"/>
    </source>
</evidence>
<evidence type="ECO:0000313" key="6">
    <source>
        <dbReference type="EMBL" id="PRQ36858.1"/>
    </source>
</evidence>
<dbReference type="InterPro" id="IPR003653">
    <property type="entry name" value="Peptidase_C48_C"/>
</dbReference>
<feature type="region of interest" description="Disordered" evidence="4">
    <location>
        <begin position="1"/>
        <end position="21"/>
    </location>
</feature>
<keyword evidence="3" id="KW-0378">Hydrolase</keyword>
<evidence type="ECO:0000256" key="2">
    <source>
        <dbReference type="ARBA" id="ARBA00022670"/>
    </source>
</evidence>
<protein>
    <submittedName>
        <fullName evidence="6">Putative Ulp1 protease family catalytic domain-containing protein</fullName>
    </submittedName>
</protein>
<evidence type="ECO:0000313" key="7">
    <source>
        <dbReference type="Proteomes" id="UP000238479"/>
    </source>
</evidence>
<dbReference type="EMBL" id="PDCK01000042">
    <property type="protein sequence ID" value="PRQ36858.1"/>
    <property type="molecule type" value="Genomic_DNA"/>
</dbReference>